<dbReference type="EMBL" id="QSAV01000084">
    <property type="protein sequence ID" value="RGW73619.1"/>
    <property type="molecule type" value="Genomic_DNA"/>
</dbReference>
<gene>
    <name evidence="2" type="ORF">DWV53_14855</name>
</gene>
<name>A0AA92U8I1_9BACT</name>
<evidence type="ECO:0000256" key="1">
    <source>
        <dbReference type="SAM" id="MobiDB-lite"/>
    </source>
</evidence>
<sequence>MFFRGEGQALASSNSTKTKSEKLRKGTRREEKKREPKGDINKRQILPAVKTFYFWLSKLVNLQAKNDLNGNPETSEHFSEMRRAEEKISLISGSSLSVTSSLSNEANTNLIAHNNDRLPLRTSSLNEETNTNLIAHNNSGLIFSLSCCL</sequence>
<proteinExistence type="predicted"/>
<evidence type="ECO:0000313" key="3">
    <source>
        <dbReference type="Proteomes" id="UP000285776"/>
    </source>
</evidence>
<dbReference type="Proteomes" id="UP000285776">
    <property type="component" value="Unassembled WGS sequence"/>
</dbReference>
<organism evidence="2 3">
    <name type="scientific">Segatella copri</name>
    <dbReference type="NCBI Taxonomy" id="165179"/>
    <lineage>
        <taxon>Bacteria</taxon>
        <taxon>Pseudomonadati</taxon>
        <taxon>Bacteroidota</taxon>
        <taxon>Bacteroidia</taxon>
        <taxon>Bacteroidales</taxon>
        <taxon>Prevotellaceae</taxon>
        <taxon>Segatella</taxon>
    </lineage>
</organism>
<comment type="caution">
    <text evidence="2">The sequence shown here is derived from an EMBL/GenBank/DDBJ whole genome shotgun (WGS) entry which is preliminary data.</text>
</comment>
<feature type="compositionally biased region" description="Basic and acidic residues" evidence="1">
    <location>
        <begin position="18"/>
        <end position="39"/>
    </location>
</feature>
<reference evidence="2 3" key="1">
    <citation type="submission" date="2018-08" db="EMBL/GenBank/DDBJ databases">
        <title>A genome reference for cultivated species of the human gut microbiota.</title>
        <authorList>
            <person name="Zou Y."/>
            <person name="Xue W."/>
            <person name="Luo G."/>
        </authorList>
    </citation>
    <scope>NUCLEOTIDE SEQUENCE [LARGE SCALE GENOMIC DNA]</scope>
    <source>
        <strain evidence="2 3">AF10-17</strain>
    </source>
</reference>
<feature type="region of interest" description="Disordered" evidence="1">
    <location>
        <begin position="1"/>
        <end position="39"/>
    </location>
</feature>
<dbReference type="AlphaFoldDB" id="A0AA92U8I1"/>
<evidence type="ECO:0000313" key="2">
    <source>
        <dbReference type="EMBL" id="RGW73619.1"/>
    </source>
</evidence>
<accession>A0AA92U8I1</accession>
<protein>
    <submittedName>
        <fullName evidence="2">Uncharacterized protein</fullName>
    </submittedName>
</protein>